<dbReference type="InterPro" id="IPR036873">
    <property type="entry name" value="Rhodanese-like_dom_sf"/>
</dbReference>
<dbReference type="EMBL" id="MTJN01000002">
    <property type="protein sequence ID" value="OOV07059.1"/>
    <property type="molecule type" value="Genomic_DNA"/>
</dbReference>
<feature type="domain" description="Rhodanese" evidence="2">
    <location>
        <begin position="38"/>
        <end position="128"/>
    </location>
</feature>
<feature type="chain" id="PRO_5012142597" evidence="1">
    <location>
        <begin position="25"/>
        <end position="132"/>
    </location>
</feature>
<gene>
    <name evidence="3" type="ORF">RF819_10270</name>
</gene>
<dbReference type="AlphaFoldDB" id="A0A1T1ASH5"/>
<evidence type="ECO:0000313" key="4">
    <source>
        <dbReference type="Proteomes" id="UP000190750"/>
    </source>
</evidence>
<keyword evidence="3" id="KW-0808">Transferase</keyword>
<keyword evidence="1" id="KW-0732">Signal</keyword>
<dbReference type="InterPro" id="IPR050229">
    <property type="entry name" value="GlpE_sulfurtransferase"/>
</dbReference>
<name>A0A1T1ASH5_RHOFE</name>
<dbReference type="SMART" id="SM00450">
    <property type="entry name" value="RHOD"/>
    <property type="match status" value="1"/>
</dbReference>
<dbReference type="STRING" id="28066.RF819_10270"/>
<dbReference type="PANTHER" id="PTHR43031">
    <property type="entry name" value="FAD-DEPENDENT OXIDOREDUCTASE"/>
    <property type="match status" value="1"/>
</dbReference>
<dbReference type="OrthoDB" id="9814704at2"/>
<evidence type="ECO:0000256" key="1">
    <source>
        <dbReference type="SAM" id="SignalP"/>
    </source>
</evidence>
<dbReference type="PROSITE" id="PS50206">
    <property type="entry name" value="RHODANESE_3"/>
    <property type="match status" value="1"/>
</dbReference>
<proteinExistence type="predicted"/>
<evidence type="ECO:0000313" key="3">
    <source>
        <dbReference type="EMBL" id="OOV07059.1"/>
    </source>
</evidence>
<feature type="signal peptide" evidence="1">
    <location>
        <begin position="1"/>
        <end position="24"/>
    </location>
</feature>
<dbReference type="Pfam" id="PF00581">
    <property type="entry name" value="Rhodanese"/>
    <property type="match status" value="1"/>
</dbReference>
<dbReference type="RefSeq" id="WP_078364888.1">
    <property type="nucleotide sequence ID" value="NZ_MTJN01000002.1"/>
</dbReference>
<keyword evidence="4" id="KW-1185">Reference proteome</keyword>
<reference evidence="3 4" key="1">
    <citation type="submission" date="2017-01" db="EMBL/GenBank/DDBJ databases">
        <title>Genome sequencing of Rhodoferax fermentans JCM 7819.</title>
        <authorList>
            <person name="Kim Y.J."/>
            <person name="Farh M.E.-A."/>
            <person name="Yang D.-C."/>
        </authorList>
    </citation>
    <scope>NUCLEOTIDE SEQUENCE [LARGE SCALE GENOMIC DNA]</scope>
    <source>
        <strain evidence="3 4">JCM 7819</strain>
    </source>
</reference>
<evidence type="ECO:0000259" key="2">
    <source>
        <dbReference type="PROSITE" id="PS50206"/>
    </source>
</evidence>
<protein>
    <submittedName>
        <fullName evidence="3">Sulfurtransferase</fullName>
    </submittedName>
</protein>
<accession>A0A1T1ASH5</accession>
<comment type="caution">
    <text evidence="3">The sequence shown here is derived from an EMBL/GenBank/DDBJ whole genome shotgun (WGS) entry which is preliminary data.</text>
</comment>
<dbReference type="Gene3D" id="3.40.250.10">
    <property type="entry name" value="Rhodanese-like domain"/>
    <property type="match status" value="1"/>
</dbReference>
<dbReference type="InterPro" id="IPR001763">
    <property type="entry name" value="Rhodanese-like_dom"/>
</dbReference>
<dbReference type="SUPFAM" id="SSF52821">
    <property type="entry name" value="Rhodanese/Cell cycle control phosphatase"/>
    <property type="match status" value="1"/>
</dbReference>
<sequence length="132" mass="13831">MTNKQWLRSALVCVALSASLGAWAGVASVDVNQGATLQSQGALVIDVREPNEYAESHAPGTTLIPLGQLESRLPELRAHQNQPVVLFCRSGQRSARAQEILAKAGFTKAVNMDGGLIAWSKAGLPVVAGAAK</sequence>
<dbReference type="PANTHER" id="PTHR43031:SF1">
    <property type="entry name" value="PYRIDINE NUCLEOTIDE-DISULPHIDE OXIDOREDUCTASE"/>
    <property type="match status" value="1"/>
</dbReference>
<dbReference type="GO" id="GO:0016740">
    <property type="term" value="F:transferase activity"/>
    <property type="evidence" value="ECO:0007669"/>
    <property type="project" value="UniProtKB-KW"/>
</dbReference>
<dbReference type="Proteomes" id="UP000190750">
    <property type="component" value="Unassembled WGS sequence"/>
</dbReference>
<dbReference type="CDD" id="cd00158">
    <property type="entry name" value="RHOD"/>
    <property type="match status" value="1"/>
</dbReference>
<organism evidence="3 4">
    <name type="scientific">Rhodoferax fermentans</name>
    <dbReference type="NCBI Taxonomy" id="28066"/>
    <lineage>
        <taxon>Bacteria</taxon>
        <taxon>Pseudomonadati</taxon>
        <taxon>Pseudomonadota</taxon>
        <taxon>Betaproteobacteria</taxon>
        <taxon>Burkholderiales</taxon>
        <taxon>Comamonadaceae</taxon>
        <taxon>Rhodoferax</taxon>
    </lineage>
</organism>